<evidence type="ECO:0000313" key="1">
    <source>
        <dbReference type="EMBL" id="SDR63084.1"/>
    </source>
</evidence>
<evidence type="ECO:0000313" key="2">
    <source>
        <dbReference type="Proteomes" id="UP000199365"/>
    </source>
</evidence>
<reference evidence="2" key="1">
    <citation type="submission" date="2016-10" db="EMBL/GenBank/DDBJ databases">
        <authorList>
            <person name="Varghese N."/>
            <person name="Submissions S."/>
        </authorList>
    </citation>
    <scope>NUCLEOTIDE SEQUENCE [LARGE SCALE GENOMIC DNA]</scope>
    <source>
        <strain evidence="2">DUS833</strain>
    </source>
</reference>
<keyword evidence="2" id="KW-1185">Reference proteome</keyword>
<name>A0A1H1KLD7_9BURK</name>
<gene>
    <name evidence="1" type="ORF">SAMN05445850_8616</name>
</gene>
<dbReference type="AlphaFoldDB" id="A0A1H1KLD7"/>
<dbReference type="EMBL" id="FNKX01000005">
    <property type="protein sequence ID" value="SDR63084.1"/>
    <property type="molecule type" value="Genomic_DNA"/>
</dbReference>
<protein>
    <submittedName>
        <fullName evidence="1">Uncharacterized protein</fullName>
    </submittedName>
</protein>
<dbReference type="STRING" id="157910.SAMN05445850_8616"/>
<proteinExistence type="predicted"/>
<organism evidence="1 2">
    <name type="scientific">Paraburkholderia tuberum</name>
    <dbReference type="NCBI Taxonomy" id="157910"/>
    <lineage>
        <taxon>Bacteria</taxon>
        <taxon>Pseudomonadati</taxon>
        <taxon>Pseudomonadota</taxon>
        <taxon>Betaproteobacteria</taxon>
        <taxon>Burkholderiales</taxon>
        <taxon>Burkholderiaceae</taxon>
        <taxon>Paraburkholderia</taxon>
    </lineage>
</organism>
<accession>A0A1H1KLD7</accession>
<dbReference type="Proteomes" id="UP000199365">
    <property type="component" value="Unassembled WGS sequence"/>
</dbReference>
<sequence>MLAIDLKGRKGGRKSKTGMRIAWRTTSRAYSQLRLRFGRRVRKKRAHLFRQHMMAYSYNSLSAT</sequence>